<dbReference type="PANTHER" id="PTHR11877">
    <property type="entry name" value="HYDROXYMETHYLGLUTARYL-COA SYNTHASE"/>
    <property type="match status" value="1"/>
</dbReference>
<feature type="compositionally biased region" description="Low complexity" evidence="2">
    <location>
        <begin position="155"/>
        <end position="172"/>
    </location>
</feature>
<evidence type="ECO:0000256" key="2">
    <source>
        <dbReference type="SAM" id="MobiDB-lite"/>
    </source>
</evidence>
<evidence type="ECO:0000313" key="4">
    <source>
        <dbReference type="EMBL" id="MFC7667529.1"/>
    </source>
</evidence>
<dbReference type="RefSeq" id="WP_380202129.1">
    <property type="nucleotide sequence ID" value="NZ_JBHTEK010000001.1"/>
</dbReference>
<evidence type="ECO:0000313" key="5">
    <source>
        <dbReference type="Proteomes" id="UP001596513"/>
    </source>
</evidence>
<dbReference type="InterPro" id="IPR011141">
    <property type="entry name" value="Polyketide_synthase_type-III"/>
</dbReference>
<dbReference type="EMBL" id="JBHTEK010000001">
    <property type="protein sequence ID" value="MFC7667529.1"/>
    <property type="molecule type" value="Genomic_DNA"/>
</dbReference>
<dbReference type="Pfam" id="PF00195">
    <property type="entry name" value="Chal_sti_synt_N"/>
    <property type="match status" value="1"/>
</dbReference>
<sequence>MGQRMAVYRREALPLATEAVRDCLRQVPDVAPASITHLVTVSCTGMYAPGLDIELVQALGLRSDVRRTCVNFMGCYAAVNAVKLADAFCLADANARVLIVSVELCTLHFQKSPEEDHLISNALFGDGAATCLVQAEPCPTARPAWRCRPSTADWSPTGTTTWRGTSTTSGLR</sequence>
<dbReference type="PANTHER" id="PTHR11877:SF46">
    <property type="entry name" value="TYPE III POLYKETIDE SYNTHASE A"/>
    <property type="match status" value="1"/>
</dbReference>
<dbReference type="SUPFAM" id="SSF53901">
    <property type="entry name" value="Thiolase-like"/>
    <property type="match status" value="1"/>
</dbReference>
<reference evidence="5" key="1">
    <citation type="journal article" date="2019" name="Int. J. Syst. Evol. Microbiol.">
        <title>The Global Catalogue of Microorganisms (GCM) 10K type strain sequencing project: providing services to taxonomists for standard genome sequencing and annotation.</title>
        <authorList>
            <consortium name="The Broad Institute Genomics Platform"/>
            <consortium name="The Broad Institute Genome Sequencing Center for Infectious Disease"/>
            <person name="Wu L."/>
            <person name="Ma J."/>
        </authorList>
    </citation>
    <scope>NUCLEOTIDE SEQUENCE [LARGE SCALE GENOMIC DNA]</scope>
    <source>
        <strain evidence="5">JCM 19635</strain>
    </source>
</reference>
<evidence type="ECO:0000256" key="1">
    <source>
        <dbReference type="ARBA" id="ARBA00022679"/>
    </source>
</evidence>
<protein>
    <recommendedName>
        <fullName evidence="3">Chalcone/stilbene synthase N-terminal domain-containing protein</fullName>
    </recommendedName>
</protein>
<dbReference type="InterPro" id="IPR001099">
    <property type="entry name" value="Chalcone/stilbene_synt_N"/>
</dbReference>
<keyword evidence="1" id="KW-0808">Transferase</keyword>
<name>A0ABW2U525_9BACT</name>
<proteinExistence type="predicted"/>
<keyword evidence="5" id="KW-1185">Reference proteome</keyword>
<gene>
    <name evidence="4" type="ORF">ACFQT0_09120</name>
</gene>
<feature type="region of interest" description="Disordered" evidence="2">
    <location>
        <begin position="149"/>
        <end position="172"/>
    </location>
</feature>
<feature type="domain" description="Chalcone/stilbene synthase N-terminal" evidence="3">
    <location>
        <begin position="3"/>
        <end position="137"/>
    </location>
</feature>
<comment type="caution">
    <text evidence="4">The sequence shown here is derived from an EMBL/GenBank/DDBJ whole genome shotgun (WGS) entry which is preliminary data.</text>
</comment>
<dbReference type="Proteomes" id="UP001596513">
    <property type="component" value="Unassembled WGS sequence"/>
</dbReference>
<accession>A0ABW2U525</accession>
<evidence type="ECO:0000259" key="3">
    <source>
        <dbReference type="Pfam" id="PF00195"/>
    </source>
</evidence>
<dbReference type="InterPro" id="IPR016039">
    <property type="entry name" value="Thiolase-like"/>
</dbReference>
<dbReference type="Gene3D" id="3.40.47.10">
    <property type="match status" value="1"/>
</dbReference>
<organism evidence="4 5">
    <name type="scientific">Hymenobacter humi</name>
    <dbReference type="NCBI Taxonomy" id="1411620"/>
    <lineage>
        <taxon>Bacteria</taxon>
        <taxon>Pseudomonadati</taxon>
        <taxon>Bacteroidota</taxon>
        <taxon>Cytophagia</taxon>
        <taxon>Cytophagales</taxon>
        <taxon>Hymenobacteraceae</taxon>
        <taxon>Hymenobacter</taxon>
    </lineage>
</organism>